<name>A0A9W9Q6A3_PENBR</name>
<organism evidence="2 3">
    <name type="scientific">Penicillium brevicompactum</name>
    <dbReference type="NCBI Taxonomy" id="5074"/>
    <lineage>
        <taxon>Eukaryota</taxon>
        <taxon>Fungi</taxon>
        <taxon>Dikarya</taxon>
        <taxon>Ascomycota</taxon>
        <taxon>Pezizomycotina</taxon>
        <taxon>Eurotiomycetes</taxon>
        <taxon>Eurotiomycetidae</taxon>
        <taxon>Eurotiales</taxon>
        <taxon>Aspergillaceae</taxon>
        <taxon>Penicillium</taxon>
    </lineage>
</organism>
<dbReference type="InterPro" id="IPR029021">
    <property type="entry name" value="Prot-tyrosine_phosphatase-like"/>
</dbReference>
<dbReference type="GO" id="GO:0004721">
    <property type="term" value="F:phosphoprotein phosphatase activity"/>
    <property type="evidence" value="ECO:0007669"/>
    <property type="project" value="InterPro"/>
</dbReference>
<reference evidence="2" key="1">
    <citation type="submission" date="2022-12" db="EMBL/GenBank/DDBJ databases">
        <authorList>
            <person name="Petersen C."/>
        </authorList>
    </citation>
    <scope>NUCLEOTIDE SEQUENCE</scope>
    <source>
        <strain evidence="2">IBT 35673</strain>
    </source>
</reference>
<dbReference type="InterPro" id="IPR000387">
    <property type="entry name" value="Tyr_Pase_dom"/>
</dbReference>
<dbReference type="Proteomes" id="UP001147695">
    <property type="component" value="Unassembled WGS sequence"/>
</dbReference>
<evidence type="ECO:0000313" key="2">
    <source>
        <dbReference type="EMBL" id="KAJ5327957.1"/>
    </source>
</evidence>
<reference evidence="2" key="2">
    <citation type="journal article" date="2023" name="IMA Fungus">
        <title>Comparative genomic study of the Penicillium genus elucidates a diverse pangenome and 15 lateral gene transfer events.</title>
        <authorList>
            <person name="Petersen C."/>
            <person name="Sorensen T."/>
            <person name="Nielsen M.R."/>
            <person name="Sondergaard T.E."/>
            <person name="Sorensen J.L."/>
            <person name="Fitzpatrick D.A."/>
            <person name="Frisvad J.C."/>
            <person name="Nielsen K.L."/>
        </authorList>
    </citation>
    <scope>NUCLEOTIDE SEQUENCE</scope>
    <source>
        <strain evidence="2">IBT 35673</strain>
    </source>
</reference>
<protein>
    <recommendedName>
        <fullName evidence="1">Tyrosine specific protein phosphatases domain-containing protein</fullName>
    </recommendedName>
</protein>
<feature type="domain" description="Tyrosine specific protein phosphatases" evidence="1">
    <location>
        <begin position="130"/>
        <end position="210"/>
    </location>
</feature>
<gene>
    <name evidence="2" type="ORF">N7452_008347</name>
</gene>
<dbReference type="AlphaFoldDB" id="A0A9W9Q6A3"/>
<dbReference type="InterPro" id="IPR026893">
    <property type="entry name" value="Tyr/Ser_Pase_IphP-type"/>
</dbReference>
<accession>A0A9W9Q6A3</accession>
<dbReference type="InterPro" id="IPR016130">
    <property type="entry name" value="Tyr_Pase_AS"/>
</dbReference>
<dbReference type="SUPFAM" id="SSF52799">
    <property type="entry name" value="(Phosphotyrosine protein) phosphatases II"/>
    <property type="match status" value="1"/>
</dbReference>
<dbReference type="PROSITE" id="PS50056">
    <property type="entry name" value="TYR_PHOSPHATASE_2"/>
    <property type="match status" value="1"/>
</dbReference>
<dbReference type="EMBL" id="JAPZBQ010000005">
    <property type="protein sequence ID" value="KAJ5327957.1"/>
    <property type="molecule type" value="Genomic_DNA"/>
</dbReference>
<evidence type="ECO:0000259" key="1">
    <source>
        <dbReference type="PROSITE" id="PS50056"/>
    </source>
</evidence>
<dbReference type="Pfam" id="PF13350">
    <property type="entry name" value="Y_phosphatase3"/>
    <property type="match status" value="1"/>
</dbReference>
<sequence length="284" mass="31164">MLESQEYRDVLNTDIRSPIPEALVSKITSLPPFIPIQGVSNFRDLSHDDNKLRPGYVYRSGNLSDVMESGKAIIATELGITTIFDLRNEGERQKAPPASIPGVDTIWMPYGSSPATLNLRDFAGEDKGAAGFVKMYSGILRAAKPCFAGVFTHIRDSPDDPFIFHCSAGKDRTGVLAALILLLIGRPSDEIINDYILTRVGLESARENLMEAFAMNMDSDEVDINQLSPEALGMLELCGVRATAMAEFLKYFAGAYENGIEGYLTNELGFSQSHVDTMRKNLIS</sequence>
<dbReference type="Gene3D" id="3.90.190.10">
    <property type="entry name" value="Protein tyrosine phosphatase superfamily"/>
    <property type="match status" value="1"/>
</dbReference>
<proteinExistence type="predicted"/>
<dbReference type="PROSITE" id="PS00383">
    <property type="entry name" value="TYR_PHOSPHATASE_1"/>
    <property type="match status" value="1"/>
</dbReference>
<dbReference type="PANTHER" id="PTHR31126">
    <property type="entry name" value="TYROSINE-PROTEIN PHOSPHATASE"/>
    <property type="match status" value="1"/>
</dbReference>
<dbReference type="PANTHER" id="PTHR31126:SF73">
    <property type="entry name" value="TYROSINE SPECIFIC PROTEIN PHOSPHATASES DOMAIN-CONTAINING PROTEIN"/>
    <property type="match status" value="1"/>
</dbReference>
<evidence type="ECO:0000313" key="3">
    <source>
        <dbReference type="Proteomes" id="UP001147695"/>
    </source>
</evidence>
<comment type="caution">
    <text evidence="2">The sequence shown here is derived from an EMBL/GenBank/DDBJ whole genome shotgun (WGS) entry which is preliminary data.</text>
</comment>